<evidence type="ECO:0000313" key="4">
    <source>
        <dbReference type="EMBL" id="WOD13422.1"/>
    </source>
</evidence>
<dbReference type="InterPro" id="IPR018389">
    <property type="entry name" value="DctP_fam"/>
</dbReference>
<feature type="region of interest" description="Disordered" evidence="2">
    <location>
        <begin position="1"/>
        <end position="43"/>
    </location>
</feature>
<dbReference type="Proteomes" id="UP001302652">
    <property type="component" value="Chromosome 3"/>
</dbReference>
<accession>A0ABZ0E854</accession>
<keyword evidence="3" id="KW-0812">Transmembrane</keyword>
<keyword evidence="3" id="KW-0472">Membrane</keyword>
<evidence type="ECO:0000256" key="3">
    <source>
        <dbReference type="SAM" id="Phobius"/>
    </source>
</evidence>
<dbReference type="PANTHER" id="PTHR33376">
    <property type="match status" value="1"/>
</dbReference>
<dbReference type="NCBIfam" id="TIGR00787">
    <property type="entry name" value="dctP"/>
    <property type="match status" value="1"/>
</dbReference>
<reference evidence="4 5" key="1">
    <citation type="submission" date="2023-10" db="EMBL/GenBank/DDBJ databases">
        <title>Surface-active antibiotics is a multifunctional adaptation for post-fire microbes.</title>
        <authorList>
            <person name="Liu M.D."/>
            <person name="Du Y."/>
            <person name="Koupaei S.K."/>
            <person name="Kim N.R."/>
            <person name="Zhang W."/>
            <person name="Traxler M.F."/>
        </authorList>
    </citation>
    <scope>NUCLEOTIDE SEQUENCE [LARGE SCALE GENOMIC DNA]</scope>
    <source>
        <strain evidence="4 5">F3</strain>
    </source>
</reference>
<keyword evidence="1" id="KW-0732">Signal</keyword>
<dbReference type="EMBL" id="CP136511">
    <property type="protein sequence ID" value="WOD13422.1"/>
    <property type="molecule type" value="Genomic_DNA"/>
</dbReference>
<dbReference type="InterPro" id="IPR004682">
    <property type="entry name" value="TRAP_DctP"/>
</dbReference>
<dbReference type="Gene3D" id="3.40.190.170">
    <property type="entry name" value="Bacterial extracellular solute-binding protein, family 7"/>
    <property type="match status" value="1"/>
</dbReference>
<protein>
    <submittedName>
        <fullName evidence="4">TRAP transporter substrate-binding protein</fullName>
    </submittedName>
</protein>
<evidence type="ECO:0000256" key="1">
    <source>
        <dbReference type="ARBA" id="ARBA00022729"/>
    </source>
</evidence>
<dbReference type="CDD" id="cd13603">
    <property type="entry name" value="PBP2_TRAP_Siap_TeaA_like"/>
    <property type="match status" value="1"/>
</dbReference>
<dbReference type="Pfam" id="PF03480">
    <property type="entry name" value="DctP"/>
    <property type="match status" value="1"/>
</dbReference>
<dbReference type="InterPro" id="IPR038404">
    <property type="entry name" value="TRAP_DctP_sf"/>
</dbReference>
<organism evidence="4 5">
    <name type="scientific">Paraburkholderia kirstenboschensis</name>
    <dbReference type="NCBI Taxonomy" id="1245436"/>
    <lineage>
        <taxon>Bacteria</taxon>
        <taxon>Pseudomonadati</taxon>
        <taxon>Pseudomonadota</taxon>
        <taxon>Betaproteobacteria</taxon>
        <taxon>Burkholderiales</taxon>
        <taxon>Burkholderiaceae</taxon>
        <taxon>Paraburkholderia</taxon>
    </lineage>
</organism>
<keyword evidence="3" id="KW-1133">Transmembrane helix</keyword>
<sequence>MVAVFTRSARRPRIAPAQPSVSIAKGLPSCAPDKSPDSPGNACYQRRRKKVQEIGRPVLTPVACTREYLKRLQTDRPDAARKLHSSTEGDEMKSLFSARRAGRAVMVGALLAAGVVVASVARADEPIVMKLGHTLAPDNHYQLTAQVFAKEVAQRTHGKVKIEIFPQSQLGGEVQMAQALRTGTQELMISAQAPIGNTIKQWQIFDTPYLFSSIDDANRVLQGPVGRKFLDMMPAVNMIGLTWLSVGERNLFTTKKPVGLLGDMKDMKVRVMQSRGYIAGYKALGANPTPLPYNQLFLALSQGLVDGGDTSPEQFIQDKFSDVAKHYYLTHVNYLPVVLAMSKSAWTRLSPDEQKAFQAAAAVAADYDVKEYKHEYNDALATMKKNGTQVSAINTAPWVAATERARQSLLSDIPDGQALYQEIEAADKSAVASK</sequence>
<keyword evidence="5" id="KW-1185">Reference proteome</keyword>
<evidence type="ECO:0000256" key="2">
    <source>
        <dbReference type="SAM" id="MobiDB-lite"/>
    </source>
</evidence>
<dbReference type="NCBIfam" id="NF037995">
    <property type="entry name" value="TRAP_S1"/>
    <property type="match status" value="1"/>
</dbReference>
<gene>
    <name evidence="4" type="ORF">RW095_05135</name>
</gene>
<proteinExistence type="predicted"/>
<name>A0ABZ0E854_9BURK</name>
<dbReference type="PANTHER" id="PTHR33376:SF2">
    <property type="entry name" value="DICARBOXYLATE-BINDING PERIPLASMIC PROTEIN"/>
    <property type="match status" value="1"/>
</dbReference>
<dbReference type="RefSeq" id="WP_317014922.1">
    <property type="nucleotide sequence ID" value="NZ_CP136511.1"/>
</dbReference>
<feature type="transmembrane region" description="Helical" evidence="3">
    <location>
        <begin position="101"/>
        <end position="121"/>
    </location>
</feature>
<evidence type="ECO:0000313" key="5">
    <source>
        <dbReference type="Proteomes" id="UP001302652"/>
    </source>
</evidence>